<dbReference type="eggNOG" id="COG1434">
    <property type="taxonomic scope" value="Bacteria"/>
</dbReference>
<dbReference type="EMBL" id="CP003989">
    <property type="protein sequence ID" value="AGA32404.1"/>
    <property type="molecule type" value="Genomic_DNA"/>
</dbReference>
<keyword evidence="1" id="KW-0472">Membrane</keyword>
<dbReference type="RefSeq" id="WP_015257554.1">
    <property type="nucleotide sequence ID" value="NC_019902.2"/>
</dbReference>
<name>L0DS51_THIND</name>
<sequence length="257" mass="27753">MLDTLKPLVGALAAPLALATLLVLLAALLWSLGRRGLGRLLLVLGLLLVFLSSWAPVANRLLAPLEGAYPPVSDPRDHGDATAVVVLGAGWDPELEAPASVRLNDSAVHRLVEGLRLLEALPEARLLVSGASRDATRLPVALGYAQAAQALGVDPARIVVLDTPVDTAQEAYAVRAVLANGERFFLVTSASHMRRAVRHFERAGLAPIASPSHYLTGRDGPDRLRYWLPSAGNLRKTERAVYEMLGLWALEWDHRDR</sequence>
<keyword evidence="1" id="KW-0812">Transmembrane</keyword>
<dbReference type="Proteomes" id="UP000010809">
    <property type="component" value="Chromosome"/>
</dbReference>
<dbReference type="OrthoDB" id="9809813at2"/>
<dbReference type="GO" id="GO:0043164">
    <property type="term" value="P:Gram-negative-bacterium-type cell wall biogenesis"/>
    <property type="evidence" value="ECO:0007669"/>
    <property type="project" value="TreeGrafter"/>
</dbReference>
<keyword evidence="4" id="KW-1185">Reference proteome</keyword>
<dbReference type="PANTHER" id="PTHR30336:SF4">
    <property type="entry name" value="ENVELOPE BIOGENESIS FACTOR ELYC"/>
    <property type="match status" value="1"/>
</dbReference>
<dbReference type="GO" id="GO:0000270">
    <property type="term" value="P:peptidoglycan metabolic process"/>
    <property type="evidence" value="ECO:0007669"/>
    <property type="project" value="TreeGrafter"/>
</dbReference>
<evidence type="ECO:0000259" key="2">
    <source>
        <dbReference type="Pfam" id="PF02698"/>
    </source>
</evidence>
<evidence type="ECO:0000256" key="1">
    <source>
        <dbReference type="SAM" id="Phobius"/>
    </source>
</evidence>
<evidence type="ECO:0000313" key="3">
    <source>
        <dbReference type="EMBL" id="AGA32404.1"/>
    </source>
</evidence>
<protein>
    <submittedName>
        <fullName evidence="3">YdcF-like protein</fullName>
    </submittedName>
</protein>
<accession>L0DS51</accession>
<dbReference type="GO" id="GO:0005886">
    <property type="term" value="C:plasma membrane"/>
    <property type="evidence" value="ECO:0007669"/>
    <property type="project" value="TreeGrafter"/>
</dbReference>
<dbReference type="Pfam" id="PF02698">
    <property type="entry name" value="DUF218"/>
    <property type="match status" value="1"/>
</dbReference>
<keyword evidence="1" id="KW-1133">Transmembrane helix</keyword>
<reference evidence="3" key="1">
    <citation type="submission" date="2015-12" db="EMBL/GenBank/DDBJ databases">
        <authorList>
            <person name="Tikhonova T.V."/>
            <person name="Pavlov A.R."/>
            <person name="Beletsky A.V."/>
            <person name="Mardanov A.V."/>
            <person name="Sorokin D.Y."/>
            <person name="Ravin N.V."/>
            <person name="Popov V.O."/>
        </authorList>
    </citation>
    <scope>NUCLEOTIDE SEQUENCE</scope>
    <source>
        <strain evidence="3">DSM 14787</strain>
    </source>
</reference>
<dbReference type="HOGENOM" id="CLU_053514_0_1_6"/>
<feature type="domain" description="DUF218" evidence="2">
    <location>
        <begin position="83"/>
        <end position="246"/>
    </location>
</feature>
<gene>
    <name evidence="3" type="ordered locus">TVNIR_0709</name>
</gene>
<dbReference type="AlphaFoldDB" id="L0DS51"/>
<evidence type="ECO:0000313" key="4">
    <source>
        <dbReference type="Proteomes" id="UP000010809"/>
    </source>
</evidence>
<dbReference type="CDD" id="cd06259">
    <property type="entry name" value="YdcF-like"/>
    <property type="match status" value="1"/>
</dbReference>
<dbReference type="PATRIC" id="fig|1255043.3.peg.715"/>
<dbReference type="InterPro" id="IPR051599">
    <property type="entry name" value="Cell_Envelope_Assoc"/>
</dbReference>
<dbReference type="KEGG" id="tni:TVNIR_0709"/>
<dbReference type="InterPro" id="IPR003848">
    <property type="entry name" value="DUF218"/>
</dbReference>
<feature type="transmembrane region" description="Helical" evidence="1">
    <location>
        <begin position="12"/>
        <end position="33"/>
    </location>
</feature>
<dbReference type="STRING" id="1255043.TVNIR_0709"/>
<feature type="transmembrane region" description="Helical" evidence="1">
    <location>
        <begin position="40"/>
        <end position="57"/>
    </location>
</feature>
<dbReference type="PANTHER" id="PTHR30336">
    <property type="entry name" value="INNER MEMBRANE PROTEIN, PROBABLE PERMEASE"/>
    <property type="match status" value="1"/>
</dbReference>
<organism evidence="3 4">
    <name type="scientific">Thioalkalivibrio nitratireducens (strain DSM 14787 / UNIQEM 213 / ALEN2)</name>
    <dbReference type="NCBI Taxonomy" id="1255043"/>
    <lineage>
        <taxon>Bacteria</taxon>
        <taxon>Pseudomonadati</taxon>
        <taxon>Pseudomonadota</taxon>
        <taxon>Gammaproteobacteria</taxon>
        <taxon>Chromatiales</taxon>
        <taxon>Ectothiorhodospiraceae</taxon>
        <taxon>Thioalkalivibrio</taxon>
    </lineage>
</organism>
<proteinExistence type="predicted"/>